<evidence type="ECO:0000313" key="3">
    <source>
        <dbReference type="Proteomes" id="UP000327013"/>
    </source>
</evidence>
<keyword evidence="3" id="KW-1185">Reference proteome</keyword>
<dbReference type="InterPro" id="IPR021916">
    <property type="entry name" value="DUF3527"/>
</dbReference>
<dbReference type="PANTHER" id="PTHR31390">
    <property type="entry name" value="EXPRESSED PROTEIN"/>
    <property type="match status" value="1"/>
</dbReference>
<dbReference type="EMBL" id="CM017325">
    <property type="protein sequence ID" value="KAE8055336.1"/>
    <property type="molecule type" value="Genomic_DNA"/>
</dbReference>
<reference evidence="2 3" key="1">
    <citation type="submission" date="2019-06" db="EMBL/GenBank/DDBJ databases">
        <title>A chromosomal-level reference genome of Carpinus fangiana (Coryloideae, Betulaceae).</title>
        <authorList>
            <person name="Yang X."/>
            <person name="Wang Z."/>
            <person name="Zhang L."/>
            <person name="Hao G."/>
            <person name="Liu J."/>
            <person name="Yang Y."/>
        </authorList>
    </citation>
    <scope>NUCLEOTIDE SEQUENCE [LARGE SCALE GENOMIC DNA]</scope>
    <source>
        <strain evidence="2">Cfa_2016G</strain>
        <tissue evidence="2">Leaf</tissue>
    </source>
</reference>
<dbReference type="OrthoDB" id="1939710at2759"/>
<protein>
    <submittedName>
        <fullName evidence="2">Uncharacterized protein</fullName>
    </submittedName>
</protein>
<name>A0A5N6R323_9ROSI</name>
<dbReference type="AlphaFoldDB" id="A0A5N6R323"/>
<proteinExistence type="predicted"/>
<accession>A0A5N6R323</accession>
<feature type="region of interest" description="Disordered" evidence="1">
    <location>
        <begin position="437"/>
        <end position="469"/>
    </location>
</feature>
<evidence type="ECO:0000313" key="2">
    <source>
        <dbReference type="EMBL" id="KAE8055336.1"/>
    </source>
</evidence>
<dbReference type="Proteomes" id="UP000327013">
    <property type="component" value="Chromosome 5"/>
</dbReference>
<dbReference type="Pfam" id="PF12043">
    <property type="entry name" value="DUF3527"/>
    <property type="match status" value="1"/>
</dbReference>
<evidence type="ECO:0000256" key="1">
    <source>
        <dbReference type="SAM" id="MobiDB-lite"/>
    </source>
</evidence>
<gene>
    <name evidence="2" type="ORF">FH972_012183</name>
</gene>
<organism evidence="2 3">
    <name type="scientific">Carpinus fangiana</name>
    <dbReference type="NCBI Taxonomy" id="176857"/>
    <lineage>
        <taxon>Eukaryota</taxon>
        <taxon>Viridiplantae</taxon>
        <taxon>Streptophyta</taxon>
        <taxon>Embryophyta</taxon>
        <taxon>Tracheophyta</taxon>
        <taxon>Spermatophyta</taxon>
        <taxon>Magnoliopsida</taxon>
        <taxon>eudicotyledons</taxon>
        <taxon>Gunneridae</taxon>
        <taxon>Pentapetalae</taxon>
        <taxon>rosids</taxon>
        <taxon>fabids</taxon>
        <taxon>Fagales</taxon>
        <taxon>Betulaceae</taxon>
        <taxon>Carpinus</taxon>
    </lineage>
</organism>
<sequence length="737" mass="81184">MGLEMELDFDKSCKIGLSPNTVLPSHRRCSNVVNGNTKGKPMRKDDRLSLKEDFIELNFGRCRSSSCKSIPSRPVGLEGNTELKRGSIYQTSKEVRKMKKTGTVDGGRNIEMCRSSDNSFSFRIVDSLCGSDEEGLKKRSPVISLDPNFSPTSVCKPYAEPCSSDGFVGICLNLNDMDKPADTVGKDSVDLRFRSGEAVGPLNNGNDLQRDTGRTFHKSLSAKVEMLHLPSPSESDHSSRASSKSRFSPIRKMFDPFKKSKSLRSPLGYIVESGGLKASGTTNMRNKTSRKSLLHDFSNAEKLSELDPPFVKGENHHSVVACSPVHLHGYLKLEYRHGVPFFEFSLKCPEDVFVAKTWKTDNAFNWVYTFHSIDGRKKSNASGWRWNSSDKDSSMVGQMQVSCYLCSELKGGGVVDNSVVTEFVLYDIAHARQSVAAQENGNPDADKAVKGSNPGLVKETFDDDRSHPVKLRLQQRQASEKGDFGSSNSYPWASAELHPDLEIAAVVMQVPFERRESLTYKSGDKVSDKVISNLLNPSMIEQRKKGHHDSKSPEKVKVLVPTGNHGLPSAESRGPSSLLDRWRLGGGCDCGGWDMACPLTVLGNPCTQCTGDQPLLDNQQPLELFVQGAKESSPALTMTFVEEGEYAVDFHAQLSTLQAFSICVAILHGTEASTDGRKDRNKQLSQSNSLKVLIDEGMEFLIEAAVTSEEKTKVTKMVKEIPPSYVLNPPFSPISRV</sequence>
<dbReference type="PANTHER" id="PTHR31390:SF0">
    <property type="entry name" value="DOMAIN PROTEIN, PUTATIVE (DUF3527)-RELATED"/>
    <property type="match status" value="1"/>
</dbReference>